<proteinExistence type="predicted"/>
<feature type="transmembrane region" description="Helical" evidence="1">
    <location>
        <begin position="329"/>
        <end position="346"/>
    </location>
</feature>
<feature type="transmembrane region" description="Helical" evidence="1">
    <location>
        <begin position="234"/>
        <end position="251"/>
    </location>
</feature>
<keyword evidence="1" id="KW-0812">Transmembrane</keyword>
<evidence type="ECO:0000313" key="3">
    <source>
        <dbReference type="Proteomes" id="UP000192418"/>
    </source>
</evidence>
<accession>A0A1W2BU37</accession>
<feature type="transmembrane region" description="Helical" evidence="1">
    <location>
        <begin position="12"/>
        <end position="34"/>
    </location>
</feature>
<evidence type="ECO:0008006" key="4">
    <source>
        <dbReference type="Google" id="ProtNLM"/>
    </source>
</evidence>
<dbReference type="RefSeq" id="WP_084069030.1">
    <property type="nucleotide sequence ID" value="NZ_FWXY01000009.1"/>
</dbReference>
<dbReference type="AlphaFoldDB" id="A0A1W2BU37"/>
<dbReference type="STRING" id="1121400.SAMN02746065_109141"/>
<dbReference type="EMBL" id="FWXY01000009">
    <property type="protein sequence ID" value="SMC76497.1"/>
    <property type="molecule type" value="Genomic_DNA"/>
</dbReference>
<keyword evidence="1" id="KW-1133">Transmembrane helix</keyword>
<feature type="transmembrane region" description="Helical" evidence="1">
    <location>
        <begin position="96"/>
        <end position="116"/>
    </location>
</feature>
<feature type="transmembrane region" description="Helical" evidence="1">
    <location>
        <begin position="420"/>
        <end position="441"/>
    </location>
</feature>
<feature type="transmembrane region" description="Helical" evidence="1">
    <location>
        <begin position="394"/>
        <end position="413"/>
    </location>
</feature>
<protein>
    <recommendedName>
        <fullName evidence="4">Glycosyltransferase RgtA/B/C/D-like domain-containing protein</fullName>
    </recommendedName>
</protein>
<organism evidence="2 3">
    <name type="scientific">Desulfocicer vacuolatum DSM 3385</name>
    <dbReference type="NCBI Taxonomy" id="1121400"/>
    <lineage>
        <taxon>Bacteria</taxon>
        <taxon>Pseudomonadati</taxon>
        <taxon>Thermodesulfobacteriota</taxon>
        <taxon>Desulfobacteria</taxon>
        <taxon>Desulfobacterales</taxon>
        <taxon>Desulfobacteraceae</taxon>
        <taxon>Desulfocicer</taxon>
    </lineage>
</organism>
<evidence type="ECO:0000313" key="2">
    <source>
        <dbReference type="EMBL" id="SMC76497.1"/>
    </source>
</evidence>
<reference evidence="2 3" key="1">
    <citation type="submission" date="2017-04" db="EMBL/GenBank/DDBJ databases">
        <authorList>
            <person name="Afonso C.L."/>
            <person name="Miller P.J."/>
            <person name="Scott M.A."/>
            <person name="Spackman E."/>
            <person name="Goraichik I."/>
            <person name="Dimitrov K.M."/>
            <person name="Suarez D.L."/>
            <person name="Swayne D.E."/>
        </authorList>
    </citation>
    <scope>NUCLEOTIDE SEQUENCE [LARGE SCALE GENOMIC DNA]</scope>
    <source>
        <strain evidence="2 3">DSM 3385</strain>
    </source>
</reference>
<evidence type="ECO:0000256" key="1">
    <source>
        <dbReference type="SAM" id="Phobius"/>
    </source>
</evidence>
<sequence>MDRALINGINLGTLLLSMTALLFVLMVNGALPFFSMPTLGQAIWSTGFSQSFLNESIFNIYANNFGAPQPAAMAFGLAGAWPTAIFMRLGFHPADAYASMIALWLTIAFFSAYKIGRYFSVHPVHSLIGATAWGTTPVIWAHSSYSMLSTGIALLPFYFLAALYLFYPQAPLPKPGRLSILRTTGCYLTVCTIAIFMDGYSFMMFAVGTSLLGTSLFIIRAIPRGHLLHISCPIHFLGLGLSYLLFVLYIGKTHFTPSPLTFFRGWGVDVTFMFIPTKGLHWLLDLMGGSVSRSGKNFFGDASVWITSFSAPVIFGAIWATWCTSVKKNIAIAFIIISLFGFYMALGPSLKINSKKPVEKNIGGAMEKKYAIAPTGSALLSKHLPGFNNMRASYRWGALGVFGAWCLLILAMAKKNKQRNIHTAVFIMIIVMILNIPNLPLKLKHYVNCRKMFHGIESEFVEKMRTVLTPGEKVAFLPWRNDFLVNYTASRLNIITYNVGGDKNFTAARQHWPETMRQFPMAKVDDHFFERLKLMFKKNEADVIILPYIDLLWAAHKWPYPIELKRALSSVISKLYISNAVNVTEYKYYAVVRPILKP</sequence>
<dbReference type="OrthoDB" id="9767863at2"/>
<keyword evidence="1" id="KW-0472">Membrane</keyword>
<gene>
    <name evidence="2" type="ORF">SAMN02746065_109141</name>
</gene>
<keyword evidence="3" id="KW-1185">Reference proteome</keyword>
<feature type="transmembrane region" description="Helical" evidence="1">
    <location>
        <begin position="202"/>
        <end position="222"/>
    </location>
</feature>
<feature type="transmembrane region" description="Helical" evidence="1">
    <location>
        <begin position="145"/>
        <end position="167"/>
    </location>
</feature>
<feature type="transmembrane region" description="Helical" evidence="1">
    <location>
        <begin position="302"/>
        <end position="322"/>
    </location>
</feature>
<name>A0A1W2BU37_9BACT</name>
<dbReference type="Proteomes" id="UP000192418">
    <property type="component" value="Unassembled WGS sequence"/>
</dbReference>